<evidence type="ECO:0000256" key="7">
    <source>
        <dbReference type="ARBA" id="ARBA00023242"/>
    </source>
</evidence>
<evidence type="ECO:0000256" key="4">
    <source>
        <dbReference type="ARBA" id="ARBA00023015"/>
    </source>
</evidence>
<feature type="compositionally biased region" description="Low complexity" evidence="8">
    <location>
        <begin position="338"/>
        <end position="349"/>
    </location>
</feature>
<name>A0A6V7NY45_ANACO</name>
<dbReference type="PROSITE" id="PS50888">
    <property type="entry name" value="BHLH"/>
    <property type="match status" value="1"/>
</dbReference>
<dbReference type="InterPro" id="IPR054502">
    <property type="entry name" value="bHLH-TF_ACT-like_plant"/>
</dbReference>
<dbReference type="CDD" id="cd04873">
    <property type="entry name" value="ACT_UUR-ACR-like"/>
    <property type="match status" value="1"/>
</dbReference>
<evidence type="ECO:0000256" key="3">
    <source>
        <dbReference type="ARBA" id="ARBA00022473"/>
    </source>
</evidence>
<evidence type="ECO:0000256" key="2">
    <source>
        <dbReference type="ARBA" id="ARBA00005510"/>
    </source>
</evidence>
<accession>A0A6V7NY45</accession>
<dbReference type="Gene3D" id="4.10.280.10">
    <property type="entry name" value="Helix-loop-helix DNA-binding domain"/>
    <property type="match status" value="1"/>
</dbReference>
<sequence length="554" mass="58735">MLSRVDGMVWMGQEEERRASVGGGGAKEDEMAGLSRFKPMLDDDDGDDDDWYLAPNPAHQPFDALPTHHHGIKGAAFATAPQHEPSLLLPPPQPGMGMGVGVGVGVGVGSSSSCSSSPSSLFNLDHAHHPFFPSKPTLSSLLSVISSNPFDAGFDLGCDASGFAHVSASPVLLNKGGQGQELLGFGGFGPSGPMAGCPELSSLAQFPAGPSSVSPFGQLGFDCFENSPFLSRNKVLRPLEIFPPVGAQPTLFQKRAAAALRQSSATTEEKGGSLWLRSGIMDEESEKKRRGGTEEDEELDEGSIDGSGLIYDSDDAIAENAKGEENARNGTSGGGGNNSNATSTVTGSGDQKGKKKGLPAKNLMAERRRRKKLNDRLYMLRSVVPKISKMDRASILGDAIEYLKELLQKINDLHNELESTPSTSSLPPSSTATTPTSFHPLTPTLPTLPSRVKEELCPSSLPSPNSQSARVEVKLREGRAVNVHMFCARRPGLLLSAMRALDGLGLDIQQAVISCFNGFAMDIFRAEQCKDGPGVLPEEIKAVLLQSAGFHTVM</sequence>
<dbReference type="InterPro" id="IPR036638">
    <property type="entry name" value="HLH_DNA-bd_sf"/>
</dbReference>
<dbReference type="AlphaFoldDB" id="A0A6V7NY45"/>
<feature type="region of interest" description="Disordered" evidence="8">
    <location>
        <begin position="1"/>
        <end position="32"/>
    </location>
</feature>
<dbReference type="PANTHER" id="PTHR31945">
    <property type="entry name" value="TRANSCRIPTION FACTOR SCREAM2-RELATED"/>
    <property type="match status" value="1"/>
</dbReference>
<keyword evidence="7" id="KW-0539">Nucleus</keyword>
<dbReference type="Pfam" id="PF00010">
    <property type="entry name" value="HLH"/>
    <property type="match status" value="1"/>
</dbReference>
<gene>
    <name evidence="10" type="ORF">CB5_LOCUS6475</name>
</gene>
<feature type="region of interest" description="Disordered" evidence="8">
    <location>
        <begin position="324"/>
        <end position="363"/>
    </location>
</feature>
<keyword evidence="6" id="KW-0804">Transcription</keyword>
<evidence type="ECO:0000256" key="1">
    <source>
        <dbReference type="ARBA" id="ARBA00004123"/>
    </source>
</evidence>
<dbReference type="GO" id="GO:0003700">
    <property type="term" value="F:DNA-binding transcription factor activity"/>
    <property type="evidence" value="ECO:0007669"/>
    <property type="project" value="TreeGrafter"/>
</dbReference>
<feature type="compositionally biased region" description="Acidic residues" evidence="8">
    <location>
        <begin position="294"/>
        <end position="303"/>
    </location>
</feature>
<dbReference type="EMBL" id="LR862143">
    <property type="protein sequence ID" value="CAD1823264.1"/>
    <property type="molecule type" value="Genomic_DNA"/>
</dbReference>
<organism evidence="10">
    <name type="scientific">Ananas comosus var. bracteatus</name>
    <name type="common">red pineapple</name>
    <dbReference type="NCBI Taxonomy" id="296719"/>
    <lineage>
        <taxon>Eukaryota</taxon>
        <taxon>Viridiplantae</taxon>
        <taxon>Streptophyta</taxon>
        <taxon>Embryophyta</taxon>
        <taxon>Tracheophyta</taxon>
        <taxon>Spermatophyta</taxon>
        <taxon>Magnoliopsida</taxon>
        <taxon>Liliopsida</taxon>
        <taxon>Poales</taxon>
        <taxon>Bromeliaceae</taxon>
        <taxon>Bromelioideae</taxon>
        <taxon>Ananas</taxon>
    </lineage>
</organism>
<dbReference type="SUPFAM" id="SSF47459">
    <property type="entry name" value="HLH, helix-loop-helix DNA-binding domain"/>
    <property type="match status" value="1"/>
</dbReference>
<dbReference type="InterPro" id="IPR011598">
    <property type="entry name" value="bHLH_dom"/>
</dbReference>
<dbReference type="CDD" id="cd11443">
    <property type="entry name" value="bHLH_AtAMS_like"/>
    <property type="match status" value="1"/>
</dbReference>
<evidence type="ECO:0000256" key="5">
    <source>
        <dbReference type="ARBA" id="ARBA00023125"/>
    </source>
</evidence>
<dbReference type="GO" id="GO:0043565">
    <property type="term" value="F:sequence-specific DNA binding"/>
    <property type="evidence" value="ECO:0007669"/>
    <property type="project" value="TreeGrafter"/>
</dbReference>
<evidence type="ECO:0000256" key="8">
    <source>
        <dbReference type="SAM" id="MobiDB-lite"/>
    </source>
</evidence>
<keyword evidence="5" id="KW-0238">DNA-binding</keyword>
<dbReference type="FunFam" id="4.10.280.10:FF:000066">
    <property type="entry name" value="BHLH transcription factor"/>
    <property type="match status" value="1"/>
</dbReference>
<reference evidence="10" key="1">
    <citation type="submission" date="2020-07" db="EMBL/GenBank/DDBJ databases">
        <authorList>
            <person name="Lin J."/>
        </authorList>
    </citation>
    <scope>NUCLEOTIDE SEQUENCE</scope>
</reference>
<feature type="compositionally biased region" description="Low complexity" evidence="8">
    <location>
        <begin position="419"/>
        <end position="445"/>
    </location>
</feature>
<dbReference type="GO" id="GO:0005634">
    <property type="term" value="C:nucleus"/>
    <property type="evidence" value="ECO:0007669"/>
    <property type="project" value="UniProtKB-SubCell"/>
</dbReference>
<dbReference type="InterPro" id="IPR051358">
    <property type="entry name" value="TF_AMS/ICE1/BHLH6-like"/>
</dbReference>
<feature type="region of interest" description="Disordered" evidence="8">
    <location>
        <begin position="261"/>
        <end position="310"/>
    </location>
</feature>
<comment type="subcellular location">
    <subcellularLocation>
        <location evidence="1">Nucleus</location>
    </subcellularLocation>
</comment>
<proteinExistence type="inferred from homology"/>
<dbReference type="GO" id="GO:0046983">
    <property type="term" value="F:protein dimerization activity"/>
    <property type="evidence" value="ECO:0007669"/>
    <property type="project" value="InterPro"/>
</dbReference>
<evidence type="ECO:0000259" key="9">
    <source>
        <dbReference type="PROSITE" id="PS50888"/>
    </source>
</evidence>
<keyword evidence="3" id="KW-0217">Developmental protein</keyword>
<dbReference type="Pfam" id="PF22754">
    <property type="entry name" value="bHLH-TF_ACT-like_plant"/>
    <property type="match status" value="1"/>
</dbReference>
<dbReference type="SMART" id="SM00353">
    <property type="entry name" value="HLH"/>
    <property type="match status" value="1"/>
</dbReference>
<feature type="region of interest" description="Disordered" evidence="8">
    <location>
        <begin position="418"/>
        <end position="445"/>
    </location>
</feature>
<protein>
    <recommendedName>
        <fullName evidence="9">BHLH domain-containing protein</fullName>
    </recommendedName>
</protein>
<dbReference type="PANTHER" id="PTHR31945:SF143">
    <property type="entry name" value="HELIX-LOOP-HELIX DNA-BINDING DOMAIN CONTAINING PROTEIN, EXPRESSED"/>
    <property type="match status" value="1"/>
</dbReference>
<comment type="similarity">
    <text evidence="2">Belongs to the bHLH protein family.</text>
</comment>
<evidence type="ECO:0000256" key="6">
    <source>
        <dbReference type="ARBA" id="ARBA00023163"/>
    </source>
</evidence>
<evidence type="ECO:0000313" key="10">
    <source>
        <dbReference type="EMBL" id="CAD1823264.1"/>
    </source>
</evidence>
<keyword evidence="4" id="KW-0805">Transcription regulation</keyword>
<feature type="domain" description="BHLH" evidence="9">
    <location>
        <begin position="357"/>
        <end position="406"/>
    </location>
</feature>